<reference evidence="3" key="1">
    <citation type="journal article" date="2015" name="Nature">
        <title>Complex archaea that bridge the gap between prokaryotes and eukaryotes.</title>
        <authorList>
            <person name="Spang A."/>
            <person name="Saw J.H."/>
            <person name="Jorgensen S.L."/>
            <person name="Zaremba-Niedzwiedzka K."/>
            <person name="Martijn J."/>
            <person name="Lind A.E."/>
            <person name="van Eijk R."/>
            <person name="Schleper C."/>
            <person name="Guy L."/>
            <person name="Ettema T.J."/>
        </authorList>
    </citation>
    <scope>NUCLEOTIDE SEQUENCE</scope>
</reference>
<dbReference type="PANTHER" id="PTHR47738:SF1">
    <property type="entry name" value="NITROGEN REGULATORY PROTEIN"/>
    <property type="match status" value="1"/>
</dbReference>
<dbReference type="Gene3D" id="1.20.1740.10">
    <property type="entry name" value="Amino acid/polyamine transporter I"/>
    <property type="match status" value="1"/>
</dbReference>
<protein>
    <recommendedName>
        <fullName evidence="2">PTS EIIA type-2 domain-containing protein</fullName>
    </recommendedName>
</protein>
<gene>
    <name evidence="3" type="ORF">LCGC14_2572260</name>
</gene>
<keyword evidence="1" id="KW-0472">Membrane</keyword>
<feature type="transmembrane region" description="Helical" evidence="1">
    <location>
        <begin position="13"/>
        <end position="32"/>
    </location>
</feature>
<dbReference type="GO" id="GO:0030295">
    <property type="term" value="F:protein kinase activator activity"/>
    <property type="evidence" value="ECO:0007669"/>
    <property type="project" value="TreeGrafter"/>
</dbReference>
<dbReference type="PANTHER" id="PTHR47738">
    <property type="entry name" value="PTS SYSTEM FRUCTOSE-LIKE EIIA COMPONENT-RELATED"/>
    <property type="match status" value="1"/>
</dbReference>
<comment type="caution">
    <text evidence="3">The sequence shown here is derived from an EMBL/GenBank/DDBJ whole genome shotgun (WGS) entry which is preliminary data.</text>
</comment>
<dbReference type="AlphaFoldDB" id="A0A0F9AGX7"/>
<sequence>IIMTISVEALVKTASTIMILMFILMNVSVVIMKHSGIQSYRPRFKAPLNPYLPVAAIIIYIFLIIEMGIVPIAITGGFTLAAIVWYLFYIQRKIDRQSAIVYLVKRIVSRHIGRSGLEEELKQIALERDEITPDRFDKLVGECAILDIKGSIAAKEFFHLASDTLAPRVGVDAGHLYQLFIDREKESTTIVKPGLAIPHIVIDGEHKFEVLIVRCKEGVVFSELYEPIHTAFVLIGSADERNYHLRALMTVAHVVSEDDFDDRWFKAQNIEQLRDIVLLSGRKRD</sequence>
<keyword evidence="1" id="KW-1133">Transmembrane helix</keyword>
<feature type="transmembrane region" description="Helical" evidence="1">
    <location>
        <begin position="44"/>
        <end position="63"/>
    </location>
</feature>
<evidence type="ECO:0000313" key="3">
    <source>
        <dbReference type="EMBL" id="KKL08799.1"/>
    </source>
</evidence>
<keyword evidence="1" id="KW-0812">Transmembrane</keyword>
<feature type="non-terminal residue" evidence="3">
    <location>
        <position position="1"/>
    </location>
</feature>
<feature type="domain" description="PTS EIIA type-2" evidence="2">
    <location>
        <begin position="137"/>
        <end position="280"/>
    </location>
</feature>
<dbReference type="Pfam" id="PF00359">
    <property type="entry name" value="PTS_EIIA_2"/>
    <property type="match status" value="1"/>
</dbReference>
<proteinExistence type="predicted"/>
<dbReference type="Gene3D" id="3.40.930.10">
    <property type="entry name" value="Mannitol-specific EII, Chain A"/>
    <property type="match status" value="1"/>
</dbReference>
<dbReference type="PROSITE" id="PS51094">
    <property type="entry name" value="PTS_EIIA_TYPE_2"/>
    <property type="match status" value="1"/>
</dbReference>
<accession>A0A0F9AGX7</accession>
<dbReference type="InterPro" id="IPR051541">
    <property type="entry name" value="PTS_SugarTrans_NitroReg"/>
</dbReference>
<dbReference type="InterPro" id="IPR016152">
    <property type="entry name" value="PTrfase/Anion_transptr"/>
</dbReference>
<name>A0A0F9AGX7_9ZZZZ</name>
<organism evidence="3">
    <name type="scientific">marine sediment metagenome</name>
    <dbReference type="NCBI Taxonomy" id="412755"/>
    <lineage>
        <taxon>unclassified sequences</taxon>
        <taxon>metagenomes</taxon>
        <taxon>ecological metagenomes</taxon>
    </lineage>
</organism>
<dbReference type="InterPro" id="IPR002178">
    <property type="entry name" value="PTS_EIIA_type-2_dom"/>
</dbReference>
<feature type="transmembrane region" description="Helical" evidence="1">
    <location>
        <begin position="69"/>
        <end position="88"/>
    </location>
</feature>
<dbReference type="SUPFAM" id="SSF55804">
    <property type="entry name" value="Phoshotransferase/anion transport protein"/>
    <property type="match status" value="1"/>
</dbReference>
<evidence type="ECO:0000256" key="1">
    <source>
        <dbReference type="SAM" id="Phobius"/>
    </source>
</evidence>
<dbReference type="EMBL" id="LAZR01042734">
    <property type="protein sequence ID" value="KKL08799.1"/>
    <property type="molecule type" value="Genomic_DNA"/>
</dbReference>
<evidence type="ECO:0000259" key="2">
    <source>
        <dbReference type="PROSITE" id="PS51094"/>
    </source>
</evidence>